<sequence length="1553" mass="178444">MTNRSGAITKQAFGRNGILGSLYDIRCDRFEGGNLFNRKLPSDMIIISDCAKSDYVIDENRSQKETFDKLNIEASLKLSLMAGLIKVDGSAKYLNQTTSDNRTVRVTFMFNVQTKQESLQISMAGLSDYFSSNAFENENATHCVIGITWGGRVAATFEEILSNSDEAKDLQGRLAVVLEKMSVEVTGDASLTCNHKENSKLNSLKISFSGDVLIENIPRTIEEVFCTFKQVPSLLTKLNDGKGQQLSYELYPLKRLAEIFKLDLRIQRIINEVTNNTLIRIENIFEQIIKGKRIMNDYLAKIQPWRNWLPSKWIETISAHRTKLYGVESETQRKLASLLDDIRHGKADEKIMITLLDQFEENNPCSIMSINNFLKENSFIMTKIECLSEFDQNVLDEIDDKRQKTPNPSILLLNMKSIDDLIQKYYDNHVYLLHISNEYEEKTRANWYKQLRCFKYLYKRERKGESKNGIFQVIDHDLHSNLDEKPNSCVIYYAHHGVIQTKDFSQSSLEELPLEQSRDIREECRFLTLNIEKIERIHQDFIKAHPKGELTGQELVEELTKFYPKGNLKYFCDLAFPIIDKDRNGLINFREYMLIISLIVPCEMEQKISLIFQICSLNKDHIDRQRLSHYLEAVIHFLHQPNSSDEQKIKSIVNQICQFNHENNKECLINKDQFIICMKKNYEICLSFLPPIVSLLSSNENQSKTPCKYGSTHDNLLDSQCQWDVNCMDQSQQHRDKFSHSTTHVNKPCRYGVNCLIQFSKDGSEHNSKFSHPCQYAEFCTKHEIYLTHEPLRVPLCRYDGNCEKLIDPIHRSKFGHKNLPYFLIPCKNQEKCVDQRKEHRMKYSHGEKVNDVVSNQQKQTCKFGIHFDLHVSNMTSTLFVGIITGLVLILSTLLGYIFSFIRIIFQKPIIPTGAIEIDEKEHIYAHPDYRDKLLDVSSFGIQTLYDVILRGIQLSGDRPHFSFRQSSDQLFKSYTHKQVFEIIKEIGSGIVNSGLEPSNDTIFGIYASPSVNYALCLYAAWPYSMVPIGIYDSLGRDGVKFIIKQSAVELIFVDNIQRIQNLIEWKDETIALKTIVCCVQPSDELKKLAEDKQLKLITFEQLKELGRNNPIEIVPPKSTDRAVIMYTSGSTGEPKGCVLSHEGFLCGICAILVSVNLTKVEVEDIPRVLNYLPLAHVFGSGTIIGITYLGGEIGFWQGKVEKLIDDFRDFRPTVLAMVPRLLNKLYDKVRGDVRQKGLLSRIIFRLAITNKLALIRRGYSEKDTLWDKLIFEKIRQSFGGKVNRVLSTGAPLSPEVCQFSRAAFSCVFIECYGQTECVIICSQTLNDFESGETGIPTPVTHLKLVDVPEKEYYAKDGIGEVCLKSPTLFLGYLKDQAKTSEAIDEQGWLHTGDIGRWTPYRTIKLVDRKKNMYKLSQGEYVAPEKIEDIYARSQFISQIFVYGDSFESFLVAIIILNDDYVKQWKIREGFDNQTTSSSIMNTKLKQIVLEDMTNEGKKRGLMSYEQVKAIEFISEPFTIENGLLTPTFKARRFVIEKKYKPLFQTIYQSIKT</sequence>
<feature type="domain" description="SNTX MACPF/CDC-like" evidence="7">
    <location>
        <begin position="8"/>
        <end position="262"/>
    </location>
</feature>
<evidence type="ECO:0000259" key="6">
    <source>
        <dbReference type="Pfam" id="PF00501"/>
    </source>
</evidence>
<dbReference type="Pfam" id="PF24674">
    <property type="entry name" value="MACPF_SNTX"/>
    <property type="match status" value="1"/>
</dbReference>
<evidence type="ECO:0000256" key="3">
    <source>
        <dbReference type="ARBA" id="ARBA00022837"/>
    </source>
</evidence>
<evidence type="ECO:0000259" key="7">
    <source>
        <dbReference type="Pfam" id="PF24674"/>
    </source>
</evidence>
<keyword evidence="3" id="KW-0106">Calcium</keyword>
<dbReference type="InterPro" id="IPR056072">
    <property type="entry name" value="SNTX_MACPF/CDC-like_dom"/>
</dbReference>
<dbReference type="GO" id="GO:0005783">
    <property type="term" value="C:endoplasmic reticulum"/>
    <property type="evidence" value="ECO:0007669"/>
    <property type="project" value="TreeGrafter"/>
</dbReference>
<dbReference type="SUPFAM" id="SSF56801">
    <property type="entry name" value="Acetyl-CoA synthetase-like"/>
    <property type="match status" value="1"/>
</dbReference>
<organism evidence="8 9">
    <name type="scientific">Adineta ricciae</name>
    <name type="common">Rotifer</name>
    <dbReference type="NCBI Taxonomy" id="249248"/>
    <lineage>
        <taxon>Eukaryota</taxon>
        <taxon>Metazoa</taxon>
        <taxon>Spiralia</taxon>
        <taxon>Gnathifera</taxon>
        <taxon>Rotifera</taxon>
        <taxon>Eurotatoria</taxon>
        <taxon>Bdelloidea</taxon>
        <taxon>Adinetida</taxon>
        <taxon>Adinetidae</taxon>
        <taxon>Adineta</taxon>
    </lineage>
</organism>
<dbReference type="PROSITE" id="PS00455">
    <property type="entry name" value="AMP_BINDING"/>
    <property type="match status" value="1"/>
</dbReference>
<dbReference type="Gene3D" id="3.40.50.12780">
    <property type="entry name" value="N-terminal domain of ligase-like"/>
    <property type="match status" value="1"/>
</dbReference>
<keyword evidence="2" id="KW-0443">Lipid metabolism</keyword>
<keyword evidence="5" id="KW-0472">Membrane</keyword>
<accession>A0A815P303</accession>
<dbReference type="GO" id="GO:0016020">
    <property type="term" value="C:membrane"/>
    <property type="evidence" value="ECO:0007669"/>
    <property type="project" value="TreeGrafter"/>
</dbReference>
<evidence type="ECO:0000256" key="4">
    <source>
        <dbReference type="ARBA" id="ARBA00026121"/>
    </source>
</evidence>
<dbReference type="InterPro" id="IPR000873">
    <property type="entry name" value="AMP-dep_synth/lig_dom"/>
</dbReference>
<dbReference type="SUPFAM" id="SSF47473">
    <property type="entry name" value="EF-hand"/>
    <property type="match status" value="1"/>
</dbReference>
<feature type="domain" description="AMP-dependent synthetase/ligase" evidence="6">
    <location>
        <begin position="958"/>
        <end position="1374"/>
    </location>
</feature>
<evidence type="ECO:0000256" key="1">
    <source>
        <dbReference type="ARBA" id="ARBA00022598"/>
    </source>
</evidence>
<dbReference type="PANTHER" id="PTHR43272">
    <property type="entry name" value="LONG-CHAIN-FATTY-ACID--COA LIGASE"/>
    <property type="match status" value="1"/>
</dbReference>
<comment type="caution">
    <text evidence="8">The sequence shown here is derived from an EMBL/GenBank/DDBJ whole genome shotgun (WGS) entry which is preliminary data.</text>
</comment>
<feature type="transmembrane region" description="Helical" evidence="5">
    <location>
        <begin position="879"/>
        <end position="902"/>
    </location>
</feature>
<evidence type="ECO:0000313" key="9">
    <source>
        <dbReference type="Proteomes" id="UP000663852"/>
    </source>
</evidence>
<dbReference type="GO" id="GO:0004467">
    <property type="term" value="F:long-chain fatty acid-CoA ligase activity"/>
    <property type="evidence" value="ECO:0007669"/>
    <property type="project" value="UniProtKB-EC"/>
</dbReference>
<dbReference type="InterPro" id="IPR042099">
    <property type="entry name" value="ANL_N_sf"/>
</dbReference>
<dbReference type="EC" id="6.2.1.3" evidence="4"/>
<evidence type="ECO:0000256" key="2">
    <source>
        <dbReference type="ARBA" id="ARBA00022832"/>
    </source>
</evidence>
<protein>
    <recommendedName>
        <fullName evidence="4">long-chain-fatty-acid--CoA ligase</fullName>
        <ecNumber evidence="4">6.2.1.3</ecNumber>
    </recommendedName>
</protein>
<keyword evidence="5" id="KW-0812">Transmembrane</keyword>
<proteinExistence type="predicted"/>
<reference evidence="8" key="1">
    <citation type="submission" date="2021-02" db="EMBL/GenBank/DDBJ databases">
        <authorList>
            <person name="Nowell W R."/>
        </authorList>
    </citation>
    <scope>NUCLEOTIDE SEQUENCE</scope>
</reference>
<evidence type="ECO:0000256" key="5">
    <source>
        <dbReference type="SAM" id="Phobius"/>
    </source>
</evidence>
<dbReference type="Proteomes" id="UP000663852">
    <property type="component" value="Unassembled WGS sequence"/>
</dbReference>
<dbReference type="InterPro" id="IPR020845">
    <property type="entry name" value="AMP-binding_CS"/>
</dbReference>
<dbReference type="OrthoDB" id="1700726at2759"/>
<dbReference type="Gene3D" id="1.10.238.10">
    <property type="entry name" value="EF-hand"/>
    <property type="match status" value="1"/>
</dbReference>
<dbReference type="Pfam" id="PF00501">
    <property type="entry name" value="AMP-binding"/>
    <property type="match status" value="1"/>
</dbReference>
<name>A0A815P303_ADIRI</name>
<dbReference type="InterPro" id="IPR018247">
    <property type="entry name" value="EF_Hand_1_Ca_BS"/>
</dbReference>
<keyword evidence="5" id="KW-1133">Transmembrane helix</keyword>
<dbReference type="InterPro" id="IPR011992">
    <property type="entry name" value="EF-hand-dom_pair"/>
</dbReference>
<keyword evidence="2" id="KW-0276">Fatty acid metabolism</keyword>
<dbReference type="PROSITE" id="PS00018">
    <property type="entry name" value="EF_HAND_1"/>
    <property type="match status" value="1"/>
</dbReference>
<dbReference type="PANTHER" id="PTHR43272:SF107">
    <property type="entry name" value="LONG-CHAIN-FATTY-ACID--COA LIGASE 5"/>
    <property type="match status" value="1"/>
</dbReference>
<evidence type="ECO:0000313" key="8">
    <source>
        <dbReference type="EMBL" id="CAF1443459.1"/>
    </source>
</evidence>
<keyword evidence="1" id="KW-0436">Ligase</keyword>
<dbReference type="EMBL" id="CAJNOJ010000424">
    <property type="protein sequence ID" value="CAF1443459.1"/>
    <property type="molecule type" value="Genomic_DNA"/>
</dbReference>
<gene>
    <name evidence="8" type="ORF">EDS130_LOCUS39037</name>
</gene>